<proteinExistence type="predicted"/>
<protein>
    <submittedName>
        <fullName evidence="1">Uncharacterized protein</fullName>
    </submittedName>
</protein>
<dbReference type="EMBL" id="JAAVMX010000007">
    <property type="protein sequence ID" value="KAF4506615.1"/>
    <property type="molecule type" value="Genomic_DNA"/>
</dbReference>
<organism evidence="1 2">
    <name type="scientific">Ophiocordyceps sinensis</name>
    <dbReference type="NCBI Taxonomy" id="72228"/>
    <lineage>
        <taxon>Eukaryota</taxon>
        <taxon>Fungi</taxon>
        <taxon>Dikarya</taxon>
        <taxon>Ascomycota</taxon>
        <taxon>Pezizomycotina</taxon>
        <taxon>Sordariomycetes</taxon>
        <taxon>Hypocreomycetidae</taxon>
        <taxon>Hypocreales</taxon>
        <taxon>Ophiocordycipitaceae</taxon>
        <taxon>Ophiocordyceps</taxon>
    </lineage>
</organism>
<dbReference type="Proteomes" id="UP000557566">
    <property type="component" value="Unassembled WGS sequence"/>
</dbReference>
<sequence>MGSVTAELHESACHCMRLQRAWAGPVNRLCTRFRKPVEPTLAIEAAPAALDVLAASCHWHRPSSQSSHSLPTELRFLTYKPLAARLLYFITGP</sequence>
<accession>A0A8H4LWN1</accession>
<evidence type="ECO:0000313" key="2">
    <source>
        <dbReference type="Proteomes" id="UP000557566"/>
    </source>
</evidence>
<name>A0A8H4LWN1_9HYPO</name>
<evidence type="ECO:0000313" key="1">
    <source>
        <dbReference type="EMBL" id="KAF4506615.1"/>
    </source>
</evidence>
<dbReference type="AlphaFoldDB" id="A0A8H4LWN1"/>
<gene>
    <name evidence="1" type="ORF">G6O67_006681</name>
</gene>
<comment type="caution">
    <text evidence="1">The sequence shown here is derived from an EMBL/GenBank/DDBJ whole genome shotgun (WGS) entry which is preliminary data.</text>
</comment>
<keyword evidence="2" id="KW-1185">Reference proteome</keyword>
<reference evidence="1 2" key="1">
    <citation type="journal article" date="2020" name="Genome Biol. Evol.">
        <title>A new high-quality draft genome assembly of the Chinese cordyceps Ophiocordyceps sinensis.</title>
        <authorList>
            <person name="Shu R."/>
            <person name="Zhang J."/>
            <person name="Meng Q."/>
            <person name="Zhang H."/>
            <person name="Zhou G."/>
            <person name="Li M."/>
            <person name="Wu P."/>
            <person name="Zhao Y."/>
            <person name="Chen C."/>
            <person name="Qin Q."/>
        </authorList>
    </citation>
    <scope>NUCLEOTIDE SEQUENCE [LARGE SCALE GENOMIC DNA]</scope>
    <source>
        <strain evidence="1 2">IOZ07</strain>
    </source>
</reference>